<dbReference type="InterPro" id="IPR011467">
    <property type="entry name" value="DUF1573"/>
</dbReference>
<sequence length="168" mass="18521">MFMNSKFLTIGLIIFSLVVIISSYFFLVGGQKPAPAIISYSVSDKERPKVEAKTTFSDLKTMKVSEDKSANFKIKNIGKKPLQLSNISSSCNCTFGQVVINGKESEIFGMHNVSDFAGEILPGKEAIIKVTYRPSIMPVYGEVGREVYVSTNDPLNPKLVFKVKANVK</sequence>
<evidence type="ECO:0008006" key="4">
    <source>
        <dbReference type="Google" id="ProtNLM"/>
    </source>
</evidence>
<evidence type="ECO:0000256" key="1">
    <source>
        <dbReference type="SAM" id="Phobius"/>
    </source>
</evidence>
<dbReference type="EMBL" id="LBQX01000049">
    <property type="protein sequence ID" value="KKP85585.1"/>
    <property type="molecule type" value="Genomic_DNA"/>
</dbReference>
<keyword evidence="1" id="KW-0812">Transmembrane</keyword>
<dbReference type="Gene3D" id="2.60.40.10">
    <property type="entry name" value="Immunoglobulins"/>
    <property type="match status" value="1"/>
</dbReference>
<dbReference type="PANTHER" id="PTHR37833:SF1">
    <property type="entry name" value="SIGNAL PEPTIDE PROTEIN"/>
    <property type="match status" value="1"/>
</dbReference>
<dbReference type="Proteomes" id="UP000034536">
    <property type="component" value="Unassembled WGS sequence"/>
</dbReference>
<comment type="caution">
    <text evidence="2">The sequence shown here is derived from an EMBL/GenBank/DDBJ whole genome shotgun (WGS) entry which is preliminary data.</text>
</comment>
<organism evidence="2 3">
    <name type="scientific">Candidatus Roizmanbacteria bacterium GW2011_GWA2_35_8</name>
    <dbReference type="NCBI Taxonomy" id="1618479"/>
    <lineage>
        <taxon>Bacteria</taxon>
        <taxon>Candidatus Roizmaniibacteriota</taxon>
    </lineage>
</organism>
<dbReference type="InterPro" id="IPR013783">
    <property type="entry name" value="Ig-like_fold"/>
</dbReference>
<feature type="transmembrane region" description="Helical" evidence="1">
    <location>
        <begin position="7"/>
        <end position="27"/>
    </location>
</feature>
<dbReference type="AlphaFoldDB" id="A0A0G0FE69"/>
<name>A0A0G0FE69_9BACT</name>
<keyword evidence="1" id="KW-1133">Transmembrane helix</keyword>
<keyword evidence="1" id="KW-0472">Membrane</keyword>
<proteinExistence type="predicted"/>
<dbReference type="Pfam" id="PF07610">
    <property type="entry name" value="DUF1573"/>
    <property type="match status" value="1"/>
</dbReference>
<evidence type="ECO:0000313" key="2">
    <source>
        <dbReference type="EMBL" id="KKP85585.1"/>
    </source>
</evidence>
<protein>
    <recommendedName>
        <fullName evidence="4">PF07610 family protein</fullName>
    </recommendedName>
</protein>
<evidence type="ECO:0000313" key="3">
    <source>
        <dbReference type="Proteomes" id="UP000034536"/>
    </source>
</evidence>
<reference evidence="2 3" key="1">
    <citation type="journal article" date="2015" name="Nature">
        <title>rRNA introns, odd ribosomes, and small enigmatic genomes across a large radiation of phyla.</title>
        <authorList>
            <person name="Brown C.T."/>
            <person name="Hug L.A."/>
            <person name="Thomas B.C."/>
            <person name="Sharon I."/>
            <person name="Castelle C.J."/>
            <person name="Singh A."/>
            <person name="Wilkins M.J."/>
            <person name="Williams K.H."/>
            <person name="Banfield J.F."/>
        </authorList>
    </citation>
    <scope>NUCLEOTIDE SEQUENCE [LARGE SCALE GENOMIC DNA]</scope>
</reference>
<accession>A0A0G0FE69</accession>
<dbReference type="PANTHER" id="PTHR37833">
    <property type="entry name" value="LIPOPROTEIN-RELATED"/>
    <property type="match status" value="1"/>
</dbReference>
<gene>
    <name evidence="2" type="ORF">UR89_C0049G0002</name>
</gene>